<evidence type="ECO:0000259" key="3">
    <source>
        <dbReference type="Pfam" id="PF20684"/>
    </source>
</evidence>
<feature type="transmembrane region" description="Helical" evidence="2">
    <location>
        <begin position="179"/>
        <end position="197"/>
    </location>
</feature>
<feature type="region of interest" description="Disordered" evidence="1">
    <location>
        <begin position="346"/>
        <end position="365"/>
    </location>
</feature>
<keyword evidence="2" id="KW-0812">Transmembrane</keyword>
<proteinExistence type="predicted"/>
<evidence type="ECO:0000256" key="1">
    <source>
        <dbReference type="SAM" id="MobiDB-lite"/>
    </source>
</evidence>
<feature type="transmembrane region" description="Helical" evidence="2">
    <location>
        <begin position="21"/>
        <end position="40"/>
    </location>
</feature>
<dbReference type="Pfam" id="PF20684">
    <property type="entry name" value="Fung_rhodopsin"/>
    <property type="match status" value="1"/>
</dbReference>
<keyword evidence="2" id="KW-0472">Membrane</keyword>
<reference evidence="4" key="1">
    <citation type="submission" date="2023-03" db="EMBL/GenBank/DDBJ databases">
        <title>Complete genome of Cladonia borealis.</title>
        <authorList>
            <person name="Park H."/>
        </authorList>
    </citation>
    <scope>NUCLEOTIDE SEQUENCE</scope>
    <source>
        <strain evidence="4">ANT050790</strain>
    </source>
</reference>
<feature type="transmembrane region" description="Helical" evidence="2">
    <location>
        <begin position="52"/>
        <end position="71"/>
    </location>
</feature>
<dbReference type="Proteomes" id="UP001166286">
    <property type="component" value="Unassembled WGS sequence"/>
</dbReference>
<feature type="transmembrane region" description="Helical" evidence="2">
    <location>
        <begin position="102"/>
        <end position="119"/>
    </location>
</feature>
<feature type="transmembrane region" description="Helical" evidence="2">
    <location>
        <begin position="131"/>
        <end position="152"/>
    </location>
</feature>
<feature type="transmembrane region" description="Helical" evidence="2">
    <location>
        <begin position="241"/>
        <end position="266"/>
    </location>
</feature>
<comment type="caution">
    <text evidence="4">The sequence shown here is derived from an EMBL/GenBank/DDBJ whole genome shotgun (WGS) entry which is preliminary data.</text>
</comment>
<dbReference type="InterPro" id="IPR049326">
    <property type="entry name" value="Rhodopsin_dom_fungi"/>
</dbReference>
<evidence type="ECO:0000313" key="4">
    <source>
        <dbReference type="EMBL" id="KAK0509975.1"/>
    </source>
</evidence>
<dbReference type="EMBL" id="JAFEKC020000017">
    <property type="protein sequence ID" value="KAK0509975.1"/>
    <property type="molecule type" value="Genomic_DNA"/>
</dbReference>
<name>A0AA39QXP4_9LECA</name>
<keyword evidence="2" id="KW-1133">Transmembrane helix</keyword>
<feature type="transmembrane region" description="Helical" evidence="2">
    <location>
        <begin position="209"/>
        <end position="229"/>
    </location>
</feature>
<protein>
    <recommendedName>
        <fullName evidence="3">Rhodopsin domain-containing protein</fullName>
    </recommendedName>
</protein>
<feature type="domain" description="Rhodopsin" evidence="3">
    <location>
        <begin position="36"/>
        <end position="271"/>
    </location>
</feature>
<evidence type="ECO:0000313" key="5">
    <source>
        <dbReference type="Proteomes" id="UP001166286"/>
    </source>
</evidence>
<evidence type="ECO:0000256" key="2">
    <source>
        <dbReference type="SAM" id="Phobius"/>
    </source>
</evidence>
<gene>
    <name evidence="4" type="ORF">JMJ35_007369</name>
</gene>
<dbReference type="PANTHER" id="PTHR38794">
    <property type="entry name" value="INTEGRAL MEMBRANE PROTEIN"/>
    <property type="match status" value="1"/>
</dbReference>
<sequence>MSSNTSHPTVTANNRGPAVNVVSWFLNATAVLFVVARLVTKLALNQHIQIDDGLLITSLVFSIALVVTISLETEIGGLGQHQSSLSDSKLAVFQKTAYAGDIFYVLSLTLSKFSLLILLRLITPVKLQLQLISGLGFAIALWGLSALVTVVFQCRPPRVWQLLSGQCFDKVAFWDYFDTFNIILEGVLVALPIAIIWNIQMRLLRKFMIIWCFAMRVLVIGAIISELIFRNRVNGSKDYTYASWPVVICSEFVQVLSIVTACIPYLKPFFASLESGMIRSDDSRRLDLRSTWSYGHSRSSGQKKSWASTILTSIGSRKVGTRAAVSSQGDVPSNLELMNRNYQAPDAWETGSHTSEPRPIHAAAG</sequence>
<dbReference type="PANTHER" id="PTHR38794:SF1">
    <property type="entry name" value="INTEGRAL MEMBRANE PROTEIN"/>
    <property type="match status" value="1"/>
</dbReference>
<keyword evidence="5" id="KW-1185">Reference proteome</keyword>
<accession>A0AA39QXP4</accession>
<organism evidence="4 5">
    <name type="scientific">Cladonia borealis</name>
    <dbReference type="NCBI Taxonomy" id="184061"/>
    <lineage>
        <taxon>Eukaryota</taxon>
        <taxon>Fungi</taxon>
        <taxon>Dikarya</taxon>
        <taxon>Ascomycota</taxon>
        <taxon>Pezizomycotina</taxon>
        <taxon>Lecanoromycetes</taxon>
        <taxon>OSLEUM clade</taxon>
        <taxon>Lecanoromycetidae</taxon>
        <taxon>Lecanorales</taxon>
        <taxon>Lecanorineae</taxon>
        <taxon>Cladoniaceae</taxon>
        <taxon>Cladonia</taxon>
    </lineage>
</organism>
<dbReference type="AlphaFoldDB" id="A0AA39QXP4"/>